<reference evidence="2" key="1">
    <citation type="submission" date="2015-12" db="EMBL/GenBank/DDBJ databases">
        <title>De novo transcriptome assembly of four potential Pierce s Disease insect vectors from Arizona vineyards.</title>
        <authorList>
            <person name="Tassone E.E."/>
        </authorList>
    </citation>
    <scope>NUCLEOTIDE SEQUENCE</scope>
</reference>
<accession>A0A1B6E3J7</accession>
<dbReference type="EMBL" id="GEDC01004798">
    <property type="protein sequence ID" value="JAS32500.1"/>
    <property type="molecule type" value="Transcribed_RNA"/>
</dbReference>
<name>A0A1B6E3J7_9HEMI</name>
<evidence type="ECO:0000256" key="1">
    <source>
        <dbReference type="SAM" id="MobiDB-lite"/>
    </source>
</evidence>
<organism evidence="2">
    <name type="scientific">Clastoptera arizonana</name>
    <name type="common">Arizona spittle bug</name>
    <dbReference type="NCBI Taxonomy" id="38151"/>
    <lineage>
        <taxon>Eukaryota</taxon>
        <taxon>Metazoa</taxon>
        <taxon>Ecdysozoa</taxon>
        <taxon>Arthropoda</taxon>
        <taxon>Hexapoda</taxon>
        <taxon>Insecta</taxon>
        <taxon>Pterygota</taxon>
        <taxon>Neoptera</taxon>
        <taxon>Paraneoptera</taxon>
        <taxon>Hemiptera</taxon>
        <taxon>Auchenorrhyncha</taxon>
        <taxon>Cercopoidea</taxon>
        <taxon>Clastopteridae</taxon>
        <taxon>Clastoptera</taxon>
    </lineage>
</organism>
<sequence>IPIKNCNDTLNKRKYLLNALEIKQQEQIYLEAKNTEKTAEIVKLSEEIDQNEQSILKNNSTISNLKDLSYSYKENIIPVPPVYDSTEALQKITVLKSRIVEKDFEIHSIQTTTKELKEKIETILIINNLKDILQKEGERFNEPQLLIQKLLYAKRFEKLVEDKKEQDHYKNTRHNFPKKRRNSSATPCKNKMVKTPTGKQFRVKQIKGSLSNSPILRNSLKSKSYVQKALCFK</sequence>
<feature type="region of interest" description="Disordered" evidence="1">
    <location>
        <begin position="164"/>
        <end position="197"/>
    </location>
</feature>
<evidence type="ECO:0000313" key="2">
    <source>
        <dbReference type="EMBL" id="JAS32500.1"/>
    </source>
</evidence>
<proteinExistence type="predicted"/>
<feature type="compositionally biased region" description="Basic residues" evidence="1">
    <location>
        <begin position="171"/>
        <end position="182"/>
    </location>
</feature>
<protein>
    <submittedName>
        <fullName evidence="2">Uncharacterized protein</fullName>
    </submittedName>
</protein>
<dbReference type="AlphaFoldDB" id="A0A1B6E3J7"/>
<feature type="non-terminal residue" evidence="2">
    <location>
        <position position="1"/>
    </location>
</feature>
<gene>
    <name evidence="2" type="ORF">g.10281</name>
</gene>